<name>A0A1B0C824_LUTLO</name>
<feature type="signal peptide" evidence="1">
    <location>
        <begin position="1"/>
        <end position="17"/>
    </location>
</feature>
<reference evidence="4" key="1">
    <citation type="submission" date="2012-05" db="EMBL/GenBank/DDBJ databases">
        <title>Whole Genome Assembly of Lutzomyia longipalpis.</title>
        <authorList>
            <person name="Richards S."/>
            <person name="Qu C."/>
            <person name="Dillon R."/>
            <person name="Worley K."/>
            <person name="Scherer S."/>
            <person name="Batterton M."/>
            <person name="Taylor A."/>
            <person name="Hawes A."/>
            <person name="Hernandez B."/>
            <person name="Kovar C."/>
            <person name="Mandapat C."/>
            <person name="Pham C."/>
            <person name="Qu C."/>
            <person name="Jing C."/>
            <person name="Bess C."/>
            <person name="Bandaranaike D."/>
            <person name="Ngo D."/>
            <person name="Ongeri F."/>
            <person name="Arias F."/>
            <person name="Lara F."/>
            <person name="Weissenberger G."/>
            <person name="Kamau G."/>
            <person name="Han H."/>
            <person name="Shen H."/>
            <person name="Dinh H."/>
            <person name="Khalil I."/>
            <person name="Jones J."/>
            <person name="Shafer J."/>
            <person name="Jayaseelan J."/>
            <person name="Quiroz J."/>
            <person name="Blankenburg K."/>
            <person name="Nguyen L."/>
            <person name="Jackson L."/>
            <person name="Francisco L."/>
            <person name="Tang L.-Y."/>
            <person name="Pu L.-L."/>
            <person name="Perales L."/>
            <person name="Lorensuhewa L."/>
            <person name="Munidasa M."/>
            <person name="Coyle M."/>
            <person name="Taylor M."/>
            <person name="Puazo M."/>
            <person name="Firestine M."/>
            <person name="Scheel M."/>
            <person name="Javaid M."/>
            <person name="Wang M."/>
            <person name="Li M."/>
            <person name="Tabassum N."/>
            <person name="Saada N."/>
            <person name="Osuji N."/>
            <person name="Aqrawi P."/>
            <person name="Fu Q."/>
            <person name="Thornton R."/>
            <person name="Raj R."/>
            <person name="Goodspeed R."/>
            <person name="Mata R."/>
            <person name="Najjar R."/>
            <person name="Gubbala S."/>
            <person name="Lee S."/>
            <person name="Denson S."/>
            <person name="Patil S."/>
            <person name="Macmil S."/>
            <person name="Qi S."/>
            <person name="Matskevitch T."/>
            <person name="Palculict T."/>
            <person name="Mathew T."/>
            <person name="Vee V."/>
            <person name="Velamala V."/>
            <person name="Korchina V."/>
            <person name="Cai W."/>
            <person name="Liu W."/>
            <person name="Dai W."/>
            <person name="Zou X."/>
            <person name="Zhu Y."/>
            <person name="Zhang Y."/>
            <person name="Wu Y.-Q."/>
            <person name="Xin Y."/>
            <person name="Nazarath L."/>
            <person name="Kovar C."/>
            <person name="Han Y."/>
            <person name="Muzny D."/>
            <person name="Gibbs R."/>
        </authorList>
    </citation>
    <scope>NUCLEOTIDE SEQUENCE [LARGE SCALE GENOMIC DNA]</scope>
    <source>
        <strain evidence="4">Jacobina</strain>
    </source>
</reference>
<dbReference type="EnsemblMetazoa" id="LLOJ000037-RA">
    <property type="protein sequence ID" value="LLOJ000037-PA"/>
    <property type="gene ID" value="LLOJ000037"/>
</dbReference>
<evidence type="ECO:0000313" key="4">
    <source>
        <dbReference type="Proteomes" id="UP000092461"/>
    </source>
</evidence>
<dbReference type="VEuPathDB" id="VectorBase:LLONM1_005931"/>
<dbReference type="EMBL" id="AJWK01000057">
    <property type="status" value="NOT_ANNOTATED_CDS"/>
    <property type="molecule type" value="Genomic_DNA"/>
</dbReference>
<keyword evidence="4" id="KW-1185">Reference proteome</keyword>
<protein>
    <submittedName>
        <fullName evidence="2">Putative secreted protein</fullName>
    </submittedName>
</protein>
<evidence type="ECO:0000313" key="2">
    <source>
        <dbReference type="EMBL" id="MBC1173551.1"/>
    </source>
</evidence>
<feature type="chain" id="PRO_5044555202" evidence="1">
    <location>
        <begin position="18"/>
        <end position="84"/>
    </location>
</feature>
<dbReference type="EMBL" id="GITU01004848">
    <property type="protein sequence ID" value="MBC1173551.1"/>
    <property type="molecule type" value="Transcribed_RNA"/>
</dbReference>
<reference evidence="3" key="3">
    <citation type="submission" date="2020-05" db="UniProtKB">
        <authorList>
            <consortium name="EnsemblMetazoa"/>
        </authorList>
    </citation>
    <scope>IDENTIFICATION</scope>
    <source>
        <strain evidence="3">Jacobina</strain>
    </source>
</reference>
<accession>A0A1B0C824</accession>
<keyword evidence="1" id="KW-0732">Signal</keyword>
<dbReference type="Proteomes" id="UP000092461">
    <property type="component" value="Unassembled WGS sequence"/>
</dbReference>
<dbReference type="AlphaFoldDB" id="A0A1B0C824"/>
<dbReference type="VEuPathDB" id="VectorBase:LLOJ000037"/>
<organism evidence="3 4">
    <name type="scientific">Lutzomyia longipalpis</name>
    <name type="common">Sand fly</name>
    <dbReference type="NCBI Taxonomy" id="7200"/>
    <lineage>
        <taxon>Eukaryota</taxon>
        <taxon>Metazoa</taxon>
        <taxon>Ecdysozoa</taxon>
        <taxon>Arthropoda</taxon>
        <taxon>Hexapoda</taxon>
        <taxon>Insecta</taxon>
        <taxon>Pterygota</taxon>
        <taxon>Neoptera</taxon>
        <taxon>Endopterygota</taxon>
        <taxon>Diptera</taxon>
        <taxon>Nematocera</taxon>
        <taxon>Psychodoidea</taxon>
        <taxon>Psychodidae</taxon>
        <taxon>Lutzomyia</taxon>
        <taxon>Lutzomyia</taxon>
    </lineage>
</organism>
<proteinExistence type="predicted"/>
<dbReference type="EMBL" id="AJWK01000058">
    <property type="status" value="NOT_ANNOTATED_CDS"/>
    <property type="molecule type" value="Genomic_DNA"/>
</dbReference>
<evidence type="ECO:0000313" key="3">
    <source>
        <dbReference type="EnsemblMetazoa" id="LLOJ000037-PA"/>
    </source>
</evidence>
<sequence length="84" mass="9519">MVPSWPVLLLLTTATMGQKIQLTQRNNHANISDLLDNLLRGYDNSVRPDFGDICQEIRQILQKSPETMTLFIITVASKVFTGRM</sequence>
<reference evidence="2" key="2">
    <citation type="journal article" date="2020" name="BMC">
        <title>Leishmania infection induces a limited differential gene expression in the sand fly midgut.</title>
        <authorList>
            <person name="Coutinho-Abreu I.V."/>
            <person name="Serafim T.D."/>
            <person name="Meneses C."/>
            <person name="Kamhawi S."/>
            <person name="Oliveira F."/>
            <person name="Valenzuela J.G."/>
        </authorList>
    </citation>
    <scope>NUCLEOTIDE SEQUENCE</scope>
    <source>
        <strain evidence="2">Jacobina</strain>
        <tissue evidence="2">Midgut</tissue>
    </source>
</reference>
<evidence type="ECO:0000256" key="1">
    <source>
        <dbReference type="SAM" id="SignalP"/>
    </source>
</evidence>